<reference evidence="2" key="1">
    <citation type="submission" date="2020-05" db="EMBL/GenBank/DDBJ databases">
        <authorList>
            <person name="Chiriac C."/>
            <person name="Salcher M."/>
            <person name="Ghai R."/>
            <person name="Kavagutti S V."/>
        </authorList>
    </citation>
    <scope>NUCLEOTIDE SEQUENCE</scope>
</reference>
<dbReference type="EMBL" id="CAFBLQ010000098">
    <property type="protein sequence ID" value="CAB4875418.1"/>
    <property type="molecule type" value="Genomic_DNA"/>
</dbReference>
<evidence type="ECO:0000256" key="1">
    <source>
        <dbReference type="SAM" id="MobiDB-lite"/>
    </source>
</evidence>
<name>A0A6J7E0B2_9ZZZZ</name>
<accession>A0A6J7E0B2</accession>
<sequence>MASCRLRIDQAAVGLHDLGLRQTRDGGAVQQPREIRPQQRGERGVDLRRRSPFVLAEGSDNLVREREVHSLAQSIAQRGGEQQLVDRVAPGVQEADRDRLRLTGGDRVGESACGFRGERALGRPRTLALRRAEASLRRSDRLRCAGAEAIELRARLTSELDQVGEPLGCDERGAGVDALQQGVGRDGHAVGHGAHVPWLRHGGVQDRLDGGHHAKRLVLRSGRGLRGDDAPGPDEDRVGERPSDIDSEQHHVDAIAAGRAPVLRAATSPLKRPSECRRSSWCARSRRDAGVTGSSRSRAPECAGTGCRDGSSIGT</sequence>
<feature type="compositionally biased region" description="Basic and acidic residues" evidence="1">
    <location>
        <begin position="225"/>
        <end position="253"/>
    </location>
</feature>
<feature type="region of interest" description="Disordered" evidence="1">
    <location>
        <begin position="23"/>
        <end position="46"/>
    </location>
</feature>
<feature type="compositionally biased region" description="Basic and acidic residues" evidence="1">
    <location>
        <begin position="33"/>
        <end position="46"/>
    </location>
</feature>
<dbReference type="AlphaFoldDB" id="A0A6J7E0B2"/>
<gene>
    <name evidence="2" type="ORF">UFOPK3423_00976</name>
</gene>
<feature type="region of interest" description="Disordered" evidence="1">
    <location>
        <begin position="219"/>
        <end position="315"/>
    </location>
</feature>
<proteinExistence type="predicted"/>
<organism evidence="2">
    <name type="scientific">freshwater metagenome</name>
    <dbReference type="NCBI Taxonomy" id="449393"/>
    <lineage>
        <taxon>unclassified sequences</taxon>
        <taxon>metagenomes</taxon>
        <taxon>ecological metagenomes</taxon>
    </lineage>
</organism>
<evidence type="ECO:0000313" key="2">
    <source>
        <dbReference type="EMBL" id="CAB4875418.1"/>
    </source>
</evidence>
<protein>
    <submittedName>
        <fullName evidence="2">Unannotated protein</fullName>
    </submittedName>
</protein>